<name>A4SY35_POLAQ</name>
<proteinExistence type="predicted"/>
<feature type="domain" description="BD-FAE-like" evidence="2">
    <location>
        <begin position="64"/>
        <end position="155"/>
    </location>
</feature>
<dbReference type="PANTHER" id="PTHR48081:SF33">
    <property type="entry name" value="KYNURENINE FORMAMIDASE"/>
    <property type="match status" value="1"/>
</dbReference>
<dbReference type="RefSeq" id="WP_011903024.1">
    <property type="nucleotide sequence ID" value="NC_009379.1"/>
</dbReference>
<organism evidence="3 4">
    <name type="scientific">Polynucleobacter asymbioticus (strain DSM 18221 / CIP 109841 / QLW-P1DMWA-1)</name>
    <name type="common">Polynucleobacter necessarius subsp. asymbioticus</name>
    <dbReference type="NCBI Taxonomy" id="312153"/>
    <lineage>
        <taxon>Bacteria</taxon>
        <taxon>Pseudomonadati</taxon>
        <taxon>Pseudomonadota</taxon>
        <taxon>Betaproteobacteria</taxon>
        <taxon>Burkholderiales</taxon>
        <taxon>Burkholderiaceae</taxon>
        <taxon>Polynucleobacter</taxon>
    </lineage>
</organism>
<keyword evidence="1" id="KW-0378">Hydrolase</keyword>
<sequence>MWKNFSKENLDKAYNNSLAVANSAEIVRSWVQSSISAKEKLPGDCDISYGDTKFQSFDFFSAGDNAPVIVFLHGGFWQMRSKDDFTFVAPPLVQAGFSVAMLGYRLAPYANMHEIVQDVRGGLKAIGVYMNKKQMVPQGLWLIGWSAGAHLISMVQDEECVLGGTAISGIYDLEPMRHCYINEKLALDEGTSLKNSPILLQQNTSRPLDIFVGGSELPEMQRQSLDFSAYRNSTEAEGIFKTIPEKNHYTILDELTDKNGEIFKALVSRLI</sequence>
<dbReference type="eggNOG" id="COG0657">
    <property type="taxonomic scope" value="Bacteria"/>
</dbReference>
<accession>A4SY35</accession>
<dbReference type="InterPro" id="IPR049492">
    <property type="entry name" value="BD-FAE-like_dom"/>
</dbReference>
<evidence type="ECO:0000313" key="4">
    <source>
        <dbReference type="Proteomes" id="UP000000231"/>
    </source>
</evidence>
<dbReference type="EMBL" id="CP000655">
    <property type="protein sequence ID" value="ABP34399.1"/>
    <property type="molecule type" value="Genomic_DNA"/>
</dbReference>
<reference evidence="3 4" key="1">
    <citation type="journal article" date="2012" name="Stand. Genomic Sci.">
        <title>Complete genome sequence of Polynucleobacter necessarius subsp. asymbioticus type strain (QLW-P1DMWA-1(T)).</title>
        <authorList>
            <person name="Meincke L."/>
            <person name="Copeland A."/>
            <person name="Lapidus A."/>
            <person name="Lucas S."/>
            <person name="Berry K.W."/>
            <person name="Del Rio T.G."/>
            <person name="Hammon N."/>
            <person name="Dalin E."/>
            <person name="Tice H."/>
            <person name="Pitluck S."/>
            <person name="Richardson P."/>
            <person name="Bruce D."/>
            <person name="Goodwin L."/>
            <person name="Han C."/>
            <person name="Tapia R."/>
            <person name="Detter J.C."/>
            <person name="Schmutz J."/>
            <person name="Brettin T."/>
            <person name="Larimer F."/>
            <person name="Land M."/>
            <person name="Hauser L."/>
            <person name="Kyrpides N.C."/>
            <person name="Ivanova N."/>
            <person name="Goker M."/>
            <person name="Woyke T."/>
            <person name="Wu Q.L."/>
            <person name="Pockl M."/>
            <person name="Hahn M.W."/>
            <person name="Klenk H.P."/>
        </authorList>
    </citation>
    <scope>NUCLEOTIDE SEQUENCE [LARGE SCALE GENOMIC DNA]</scope>
    <source>
        <strain evidence="4">DSM 18221 / CIP 109841 / QLW-P1DMWA-1</strain>
    </source>
</reference>
<dbReference type="AlphaFoldDB" id="A4SY35"/>
<dbReference type="PANTHER" id="PTHR48081">
    <property type="entry name" value="AB HYDROLASE SUPERFAMILY PROTEIN C4A8.06C"/>
    <property type="match status" value="1"/>
</dbReference>
<dbReference type="HOGENOM" id="CLU_012494_4_7_4"/>
<evidence type="ECO:0000259" key="2">
    <source>
        <dbReference type="Pfam" id="PF20434"/>
    </source>
</evidence>
<gene>
    <name evidence="3" type="ordered locus">Pnuc_1183</name>
</gene>
<keyword evidence="4" id="KW-1185">Reference proteome</keyword>
<dbReference type="GeneID" id="31481569"/>
<evidence type="ECO:0000256" key="1">
    <source>
        <dbReference type="ARBA" id="ARBA00022801"/>
    </source>
</evidence>
<protein>
    <recommendedName>
        <fullName evidence="2">BD-FAE-like domain-containing protein</fullName>
    </recommendedName>
</protein>
<evidence type="ECO:0000313" key="3">
    <source>
        <dbReference type="EMBL" id="ABP34399.1"/>
    </source>
</evidence>
<dbReference type="Proteomes" id="UP000000231">
    <property type="component" value="Chromosome"/>
</dbReference>
<dbReference type="Gene3D" id="3.40.50.1820">
    <property type="entry name" value="alpha/beta hydrolase"/>
    <property type="match status" value="1"/>
</dbReference>
<dbReference type="SUPFAM" id="SSF53474">
    <property type="entry name" value="alpha/beta-Hydrolases"/>
    <property type="match status" value="1"/>
</dbReference>
<dbReference type="GO" id="GO:0016787">
    <property type="term" value="F:hydrolase activity"/>
    <property type="evidence" value="ECO:0007669"/>
    <property type="project" value="UniProtKB-KW"/>
</dbReference>
<dbReference type="InterPro" id="IPR050300">
    <property type="entry name" value="GDXG_lipolytic_enzyme"/>
</dbReference>
<dbReference type="KEGG" id="pnu:Pnuc_1183"/>
<dbReference type="Pfam" id="PF20434">
    <property type="entry name" value="BD-FAE"/>
    <property type="match status" value="1"/>
</dbReference>
<dbReference type="InterPro" id="IPR029058">
    <property type="entry name" value="AB_hydrolase_fold"/>
</dbReference>